<organism evidence="7 8">
    <name type="scientific">Candidatus Ornithomonoglobus intestinigallinarum</name>
    <dbReference type="NCBI Taxonomy" id="2840894"/>
    <lineage>
        <taxon>Bacteria</taxon>
        <taxon>Bacillati</taxon>
        <taxon>Bacillota</taxon>
        <taxon>Clostridia</taxon>
        <taxon>Candidatus Ornithomonoglobus</taxon>
    </lineage>
</organism>
<evidence type="ECO:0000256" key="3">
    <source>
        <dbReference type="ARBA" id="ARBA00022578"/>
    </source>
</evidence>
<dbReference type="AlphaFoldDB" id="A0A9D1H1W5"/>
<evidence type="ECO:0000256" key="5">
    <source>
        <dbReference type="ARBA" id="ARBA00023172"/>
    </source>
</evidence>
<gene>
    <name evidence="7" type="ORF">IAA60_01540</name>
</gene>
<reference evidence="7" key="2">
    <citation type="journal article" date="2021" name="PeerJ">
        <title>Extensive microbial diversity within the chicken gut microbiome revealed by metagenomics and culture.</title>
        <authorList>
            <person name="Gilroy R."/>
            <person name="Ravi A."/>
            <person name="Getino M."/>
            <person name="Pursley I."/>
            <person name="Horton D.L."/>
            <person name="Alikhan N.F."/>
            <person name="Baker D."/>
            <person name="Gharbi K."/>
            <person name="Hall N."/>
            <person name="Watson M."/>
            <person name="Adriaenssens E.M."/>
            <person name="Foster-Nyarko E."/>
            <person name="Jarju S."/>
            <person name="Secka A."/>
            <person name="Antonio M."/>
            <person name="Oren A."/>
            <person name="Chaudhuri R.R."/>
            <person name="La Ragione R."/>
            <person name="Hildebrand F."/>
            <person name="Pallen M.J."/>
        </authorList>
    </citation>
    <scope>NUCLEOTIDE SEQUENCE</scope>
    <source>
        <strain evidence="7">CHK181-108</strain>
    </source>
</reference>
<evidence type="ECO:0000256" key="6">
    <source>
        <dbReference type="SAM" id="MobiDB-lite"/>
    </source>
</evidence>
<evidence type="ECO:0000256" key="2">
    <source>
        <dbReference type="ARBA" id="ARBA00010961"/>
    </source>
</evidence>
<evidence type="ECO:0000256" key="4">
    <source>
        <dbReference type="ARBA" id="ARBA00023125"/>
    </source>
</evidence>
<dbReference type="InterPro" id="IPR001207">
    <property type="entry name" value="Transposase_mutator"/>
</dbReference>
<keyword evidence="3" id="KW-0815">Transposition</keyword>
<dbReference type="GO" id="GO:0006313">
    <property type="term" value="P:DNA transposition"/>
    <property type="evidence" value="ECO:0007669"/>
    <property type="project" value="InterPro"/>
</dbReference>
<comment type="caution">
    <text evidence="7">The sequence shown here is derived from an EMBL/GenBank/DDBJ whole genome shotgun (WGS) entry which is preliminary data.</text>
</comment>
<accession>A0A9D1H1W5</accession>
<sequence length="90" mass="10268">MARRRKLTEGKKNIIAGLIEEYDIKTANDIQEALKDLLGGTIQEMLEAELNEHLGYESYERSDNPDYRNGTKPKKLKSSYGEIPIDVPQD</sequence>
<comment type="similarity">
    <text evidence="2">Belongs to the transposase mutator family.</text>
</comment>
<keyword evidence="4" id="KW-0238">DNA-binding</keyword>
<feature type="region of interest" description="Disordered" evidence="6">
    <location>
        <begin position="58"/>
        <end position="90"/>
    </location>
</feature>
<evidence type="ECO:0000256" key="1">
    <source>
        <dbReference type="ARBA" id="ARBA00002190"/>
    </source>
</evidence>
<proteinExistence type="inferred from homology"/>
<protein>
    <submittedName>
        <fullName evidence="7">Transposase</fullName>
    </submittedName>
</protein>
<name>A0A9D1H1W5_9FIRM</name>
<evidence type="ECO:0000313" key="7">
    <source>
        <dbReference type="EMBL" id="HIT84566.1"/>
    </source>
</evidence>
<dbReference type="Proteomes" id="UP000824165">
    <property type="component" value="Unassembled WGS sequence"/>
</dbReference>
<reference evidence="7" key="1">
    <citation type="submission" date="2020-10" db="EMBL/GenBank/DDBJ databases">
        <authorList>
            <person name="Gilroy R."/>
        </authorList>
    </citation>
    <scope>NUCLEOTIDE SEQUENCE</scope>
    <source>
        <strain evidence="7">CHK181-108</strain>
    </source>
</reference>
<dbReference type="EMBL" id="DVLU01000011">
    <property type="protein sequence ID" value="HIT84566.1"/>
    <property type="molecule type" value="Genomic_DNA"/>
</dbReference>
<dbReference type="GO" id="GO:0003677">
    <property type="term" value="F:DNA binding"/>
    <property type="evidence" value="ECO:0007669"/>
    <property type="project" value="UniProtKB-KW"/>
</dbReference>
<feature type="non-terminal residue" evidence="7">
    <location>
        <position position="90"/>
    </location>
</feature>
<keyword evidence="5" id="KW-0233">DNA recombination</keyword>
<dbReference type="GO" id="GO:0004803">
    <property type="term" value="F:transposase activity"/>
    <property type="evidence" value="ECO:0007669"/>
    <property type="project" value="InterPro"/>
</dbReference>
<dbReference type="Pfam" id="PF00872">
    <property type="entry name" value="Transposase_mut"/>
    <property type="match status" value="1"/>
</dbReference>
<comment type="function">
    <text evidence="1">Required for the transposition of the insertion element.</text>
</comment>
<evidence type="ECO:0000313" key="8">
    <source>
        <dbReference type="Proteomes" id="UP000824165"/>
    </source>
</evidence>